<organism evidence="1 2">
    <name type="scientific">Hexamita inflata</name>
    <dbReference type="NCBI Taxonomy" id="28002"/>
    <lineage>
        <taxon>Eukaryota</taxon>
        <taxon>Metamonada</taxon>
        <taxon>Diplomonadida</taxon>
        <taxon>Hexamitidae</taxon>
        <taxon>Hexamitinae</taxon>
        <taxon>Hexamita</taxon>
    </lineage>
</organism>
<dbReference type="Proteomes" id="UP001642409">
    <property type="component" value="Unassembled WGS sequence"/>
</dbReference>
<accession>A0ABP1GX41</accession>
<dbReference type="Gene3D" id="2.160.20.110">
    <property type="match status" value="1"/>
</dbReference>
<sequence>MLASIILVKQLTYNKHSLCANNILVDNDQYNFCQKAKSINNQKIANEMYFLQNSKSQLFMNTDLTQKSVIDLQVYNYNVNIFVLFGLGSGSQNVADSEINISLNFPVFQGALICLQCNVQVTNCTLVFVATGKAVSCVLGEALNDVSIQQTFIQFRISSSNSSGIVNKVSNSLVNFSITDCKLTGGNLIESGYNGYISSFVLMSISILVDSFQVCVGNTSSFGNQSAIISQSEAEVHFCDMCGAQFVVYGLCLDSLNHGTQTGGVLQCDYPFIFLNNRCSCDQGYVLDQLTCVNILQALLNVTNTDTSALQKRVDDVATGLLDLDTRIYNNASELHAQIGNSQSDLESQISSNISMLNNEIQTNILALENSIVGNASSLLNSIQLTRDALEKYIIDNATVLDWRIYYNFTSLKQTLDNISQQFQNNLSNIQLNFSALYLNFADFKYNQSLQVTQMQSNYSQKISDLNDIFISLTNQVSCTNVIGQQFINGQCQNASCSVSGQMRLNGICLCSNVNAIIQGNACVCPLNSILIGSICTCPDNSNVVNDQCTCNVPGQIMVNGVCVCQTIGAFFDGSACTCGINSTNITDTCGCPQNSILQSGVCQCTIIPEQIMENGICVCLTKNAYYNGYACACGINALNNSNICSCPTNSNFVNGECTCNQISGQTMVNGTCSCSTIGAFITGSACTCGVDSLNISNTCFCPTYSNLVAGVCICNVITGQSMQQGECKCQQGQTVFNGSCQAVIIISSSNLQCVQSYFVSTFDIQSVTHQIADFSNFSTGYVFSSTQVIQNAFVDISDNVYTTYVQPLFQLQTTINNLKIQLGTQSSLNGSFIMSPNSFITLNYIKIISKLDSQLTVNAASCLNIISSFIGSTKINNLLINISFVPSSGNITLVSNINGDFNISGYQVLGDYISTKTVAMIGINIDYGNIKIDKVTFQPNTYNVGNGSSYLFGNAISSKSIFVANNIAIIIGNTSYVQLLGSISTTSYNANYYMFGGILTYMSSKSTISVQNFILDSYQELNSSLISNSGIIVGLQEGQGNIIIQNMCMQQQIKSTSTFTRFGLIGTIFYGDVSIQNVSITLSAQGAELNYFGLIGHQTEYSLKADMINLKISIFINSILGYCVGSLYGKQEASLYGIIQNTSIVGGNISLDSSNTGGFIGFAMSMNVTIENSSISQTNINSNSNNGGFIGFSGFSIIITIQNSSICQTNISSSYKIGGFIGNSFSQFMLTNSTISISNISGIDSIGGFIGQFSQSTFSLINSKITQVCLFGTSNIGITIGINYGTLAITNSLSASNYINVIIQNDCLTLSNIWSIVGC</sequence>
<keyword evidence="2" id="KW-1185">Reference proteome</keyword>
<comment type="caution">
    <text evidence="1">The sequence shown here is derived from an EMBL/GenBank/DDBJ whole genome shotgun (WGS) entry which is preliminary data.</text>
</comment>
<protein>
    <submittedName>
        <fullName evidence="1">Uncharacterized protein</fullName>
    </submittedName>
</protein>
<name>A0ABP1GX41_9EUKA</name>
<evidence type="ECO:0000313" key="2">
    <source>
        <dbReference type="Proteomes" id="UP001642409"/>
    </source>
</evidence>
<proteinExistence type="predicted"/>
<gene>
    <name evidence="1" type="ORF">HINF_LOCUS5636</name>
</gene>
<evidence type="ECO:0000313" key="1">
    <source>
        <dbReference type="EMBL" id="CAL5979489.1"/>
    </source>
</evidence>
<reference evidence="1 2" key="1">
    <citation type="submission" date="2024-07" db="EMBL/GenBank/DDBJ databases">
        <authorList>
            <person name="Akdeniz Z."/>
        </authorList>
    </citation>
    <scope>NUCLEOTIDE SEQUENCE [LARGE SCALE GENOMIC DNA]</scope>
</reference>
<dbReference type="EMBL" id="CAXDID020000011">
    <property type="protein sequence ID" value="CAL5979489.1"/>
    <property type="molecule type" value="Genomic_DNA"/>
</dbReference>